<evidence type="ECO:0000256" key="3">
    <source>
        <dbReference type="PROSITE-ProRule" id="PRU01278"/>
    </source>
</evidence>
<protein>
    <submittedName>
        <fullName evidence="6">Carbon dioxide concentrating mechanism protein</fullName>
    </submittedName>
</protein>
<dbReference type="EMBL" id="QMAP01000005">
    <property type="protein sequence ID" value="RXI49090.1"/>
    <property type="molecule type" value="Genomic_DNA"/>
</dbReference>
<keyword evidence="2" id="KW-1283">Bacterial microcompartment</keyword>
<dbReference type="InterPro" id="IPR037233">
    <property type="entry name" value="CcmK-like_sf"/>
</dbReference>
<dbReference type="RefSeq" id="WP_129030291.1">
    <property type="nucleotide sequence ID" value="NZ_QMAP01000005.1"/>
</dbReference>
<sequence length="179" mass="20129">MKESTLGFLETYGFIGAIEGLDVALKSADVKFVSCEFVTNGIVTIVITGDVASVKASIEAACVAIERIGTLRNAHVISRAYDEVWKIFQKKIVIDNIDSKVEEVKEEKKDLEKEKENLDNSLEVERNENISEEELKSLKVQELRTMARALKEQHKVSLTSKQIKFSKKEQLIEAILNSL</sequence>
<feature type="coiled-coil region" evidence="4">
    <location>
        <begin position="94"/>
        <end position="128"/>
    </location>
</feature>
<dbReference type="InterPro" id="IPR000249">
    <property type="entry name" value="BMC_dom"/>
</dbReference>
<name>A0A4Q0VDL2_CLOTA</name>
<dbReference type="InterPro" id="IPR050575">
    <property type="entry name" value="BMC_shell"/>
</dbReference>
<evidence type="ECO:0000256" key="4">
    <source>
        <dbReference type="SAM" id="Coils"/>
    </source>
</evidence>
<dbReference type="Pfam" id="PF00936">
    <property type="entry name" value="BMC"/>
    <property type="match status" value="1"/>
</dbReference>
<evidence type="ECO:0000259" key="5">
    <source>
        <dbReference type="PROSITE" id="PS51930"/>
    </source>
</evidence>
<dbReference type="CDD" id="cd07045">
    <property type="entry name" value="BMC_CcmK_like"/>
    <property type="match status" value="1"/>
</dbReference>
<accession>A0A4Q0VDL2</accession>
<dbReference type="PANTHER" id="PTHR33941:SF11">
    <property type="entry name" value="BACTERIAL MICROCOMPARTMENT SHELL PROTEIN PDUJ"/>
    <property type="match status" value="1"/>
</dbReference>
<feature type="domain" description="BMC" evidence="5">
    <location>
        <begin position="5"/>
        <end position="89"/>
    </location>
</feature>
<reference evidence="6 7" key="1">
    <citation type="submission" date="2018-06" db="EMBL/GenBank/DDBJ databases">
        <title>Genome conservation of Clostridium tetani.</title>
        <authorList>
            <person name="Bruggemann H."/>
            <person name="Popoff M.R."/>
        </authorList>
    </citation>
    <scope>NUCLEOTIDE SEQUENCE [LARGE SCALE GENOMIC DNA]</scope>
    <source>
        <strain evidence="6 7">2017.061</strain>
    </source>
</reference>
<evidence type="ECO:0000313" key="7">
    <source>
        <dbReference type="Proteomes" id="UP000290921"/>
    </source>
</evidence>
<gene>
    <name evidence="6" type="ORF">DP130_06680</name>
</gene>
<dbReference type="GO" id="GO:0031469">
    <property type="term" value="C:bacterial microcompartment"/>
    <property type="evidence" value="ECO:0007669"/>
    <property type="project" value="UniProtKB-SubCell"/>
</dbReference>
<comment type="caution">
    <text evidence="6">The sequence shown here is derived from an EMBL/GenBank/DDBJ whole genome shotgun (WGS) entry which is preliminary data.</text>
</comment>
<dbReference type="SUPFAM" id="SSF143414">
    <property type="entry name" value="CcmK-like"/>
    <property type="match status" value="1"/>
</dbReference>
<comment type="subcellular location">
    <subcellularLocation>
        <location evidence="1">Bacterial microcompartment</location>
    </subcellularLocation>
</comment>
<dbReference type="PANTHER" id="PTHR33941">
    <property type="entry name" value="PROPANEDIOL UTILIZATION PROTEIN PDUA"/>
    <property type="match status" value="1"/>
</dbReference>
<evidence type="ECO:0000256" key="1">
    <source>
        <dbReference type="ARBA" id="ARBA00024322"/>
    </source>
</evidence>
<comment type="similarity">
    <text evidence="3">Belongs to the bacterial microcompartments protein family.</text>
</comment>
<evidence type="ECO:0000256" key="2">
    <source>
        <dbReference type="ARBA" id="ARBA00024446"/>
    </source>
</evidence>
<proteinExistence type="inferred from homology"/>
<evidence type="ECO:0000313" key="6">
    <source>
        <dbReference type="EMBL" id="RXI49090.1"/>
    </source>
</evidence>
<dbReference type="InterPro" id="IPR044872">
    <property type="entry name" value="CcmK/CsoS1_BMC"/>
</dbReference>
<dbReference type="PROSITE" id="PS51930">
    <property type="entry name" value="BMC_2"/>
    <property type="match status" value="1"/>
</dbReference>
<dbReference type="AlphaFoldDB" id="A0A4Q0VDL2"/>
<dbReference type="Proteomes" id="UP000290921">
    <property type="component" value="Unassembled WGS sequence"/>
</dbReference>
<dbReference type="SMART" id="SM00877">
    <property type="entry name" value="BMC"/>
    <property type="match status" value="1"/>
</dbReference>
<organism evidence="6 7">
    <name type="scientific">Clostridium tetani</name>
    <dbReference type="NCBI Taxonomy" id="1513"/>
    <lineage>
        <taxon>Bacteria</taxon>
        <taxon>Bacillati</taxon>
        <taxon>Bacillota</taxon>
        <taxon>Clostridia</taxon>
        <taxon>Eubacteriales</taxon>
        <taxon>Clostridiaceae</taxon>
        <taxon>Clostridium</taxon>
    </lineage>
</organism>
<keyword evidence="4" id="KW-0175">Coiled coil</keyword>
<dbReference type="Gene3D" id="3.30.70.1710">
    <property type="match status" value="1"/>
</dbReference>